<evidence type="ECO:0008006" key="2">
    <source>
        <dbReference type="Google" id="ProtNLM"/>
    </source>
</evidence>
<evidence type="ECO:0000313" key="1">
    <source>
        <dbReference type="EMBL" id="QHU30085.1"/>
    </source>
</evidence>
<name>A0A6C0LJB1_9ZZZZ</name>
<reference evidence="1" key="1">
    <citation type="journal article" date="2020" name="Nature">
        <title>Giant virus diversity and host interactions through global metagenomics.</title>
        <authorList>
            <person name="Schulz F."/>
            <person name="Roux S."/>
            <person name="Paez-Espino D."/>
            <person name="Jungbluth S."/>
            <person name="Walsh D.A."/>
            <person name="Denef V.J."/>
            <person name="McMahon K.D."/>
            <person name="Konstantinidis K.T."/>
            <person name="Eloe-Fadrosh E.A."/>
            <person name="Kyrpides N.C."/>
            <person name="Woyke T."/>
        </authorList>
    </citation>
    <scope>NUCLEOTIDE SEQUENCE</scope>
    <source>
        <strain evidence="1">GVMAG-M-3300027833-11</strain>
    </source>
</reference>
<organism evidence="1">
    <name type="scientific">viral metagenome</name>
    <dbReference type="NCBI Taxonomy" id="1070528"/>
    <lineage>
        <taxon>unclassified sequences</taxon>
        <taxon>metagenomes</taxon>
        <taxon>organismal metagenomes</taxon>
    </lineage>
</organism>
<dbReference type="AlphaFoldDB" id="A0A6C0LJB1"/>
<protein>
    <recommendedName>
        <fullName evidence="2">Glycosyltransferase</fullName>
    </recommendedName>
</protein>
<dbReference type="EMBL" id="MN740503">
    <property type="protein sequence ID" value="QHU30085.1"/>
    <property type="molecule type" value="Genomic_DNA"/>
</dbReference>
<accession>A0A6C0LJB1</accession>
<sequence>MKIISFCLYGTAPLYYKGLIENIHIISKKLPDFFTYVYYGSDITEDKITNLRSLSDKIVLIATNKLGAGNMIDRLNPIKLDDTEIFFCRDADSRINDRDLWCINKFIESEKSVHCIRDSFWHKSKLMGGILGFKVKKIENLEKIREDLSKYYEYCENPEYGDDEHFLGNKIYPLIKNDLYLQTSITAFNGEEYNLIDYNNDGVNFVGNVIEFGDENKEVPKFNYYNFSVKDQVNWLISQKQFQLASHIGKTVRWDIETGTIDALFIANYYADDLQECRRLMSMYEYSSITDHVVDNCNFMFTMLKKHGYKIIGTTNLSDEPKYNEIMIYYGTFPVTHLYFPITNKVYRNAGHFNKVTHDIVKYDDCWNNLDKIYILNLEEREDRYIETMCELCKVDAPLNKVFHYKAKKTPGDGGPYVGATQNHIDVMNDIVNEGYINSLILEDDIVFSPNISQIKKDITEFFDSDYLYDICFLSASRFHKKEPHNDLLIKSKQICTTSSAYFLSNKTIQSVRDCVMEGMDLLKKTNNANLYCIDRYWSKLQEDDRVFIFKRKMAYQRPNYSNIKDTIAAYLD</sequence>
<proteinExistence type="predicted"/>